<evidence type="ECO:0000259" key="6">
    <source>
        <dbReference type="Pfam" id="PF01555"/>
    </source>
</evidence>
<dbReference type="PANTHER" id="PTHR13370">
    <property type="entry name" value="RNA METHYLASE-RELATED"/>
    <property type="match status" value="1"/>
</dbReference>
<dbReference type="EC" id="2.1.1.-" evidence="5"/>
<dbReference type="RefSeq" id="WP_206101086.1">
    <property type="nucleotide sequence ID" value="NZ_CP070969.1"/>
</dbReference>
<evidence type="ECO:0000256" key="2">
    <source>
        <dbReference type="ARBA" id="ARBA00022603"/>
    </source>
</evidence>
<evidence type="ECO:0000313" key="7">
    <source>
        <dbReference type="EMBL" id="QSF43453.1"/>
    </source>
</evidence>
<dbReference type="SUPFAM" id="SSF53335">
    <property type="entry name" value="S-adenosyl-L-methionine-dependent methyltransferases"/>
    <property type="match status" value="1"/>
</dbReference>
<reference evidence="7 8" key="1">
    <citation type="submission" date="2021-02" db="EMBL/GenBank/DDBJ databases">
        <title>Paenibacillus tianjinensis sp. nov.</title>
        <authorList>
            <person name="Liu H."/>
        </authorList>
    </citation>
    <scope>NUCLEOTIDE SEQUENCE [LARGE SCALE GENOMIC DNA]</scope>
    <source>
        <strain evidence="7 8">TB2019</strain>
    </source>
</reference>
<keyword evidence="3" id="KW-0808">Transferase</keyword>
<evidence type="ECO:0000256" key="3">
    <source>
        <dbReference type="ARBA" id="ARBA00022679"/>
    </source>
</evidence>
<dbReference type="InterPro" id="IPR002941">
    <property type="entry name" value="DNA_methylase_N4/N6"/>
</dbReference>
<dbReference type="Gene3D" id="3.40.50.150">
    <property type="entry name" value="Vaccinia Virus protein VP39"/>
    <property type="match status" value="1"/>
</dbReference>
<dbReference type="PANTHER" id="PTHR13370:SF3">
    <property type="entry name" value="TRNA (GUANINE(10)-N2)-METHYLTRANSFERASE HOMOLOG"/>
    <property type="match status" value="1"/>
</dbReference>
<evidence type="ECO:0000256" key="4">
    <source>
        <dbReference type="ARBA" id="ARBA00022747"/>
    </source>
</evidence>
<accession>A0ABX7L9P5</accession>
<keyword evidence="4" id="KW-0680">Restriction system</keyword>
<dbReference type="InterPro" id="IPR002052">
    <property type="entry name" value="DNA_methylase_N6_adenine_CS"/>
</dbReference>
<evidence type="ECO:0000313" key="8">
    <source>
        <dbReference type="Proteomes" id="UP000663452"/>
    </source>
</evidence>
<keyword evidence="2" id="KW-0489">Methyltransferase</keyword>
<sequence>MSKKLLGSMELNRIYQIDCIEGMKFIPEKSVKLVIADPPYNIDIAEWDTWDNAKNYLEWCKKWVSEIARVMSDDACGFVWCSQTFMADIEMILREHFVIQNRIIWSYDNGQRMATKKLSMGYEPLFCFSKGKNFTFNLDEMRDGVIWEGKRTKKHKNGHVTVTTPHPLGRRPLDVWNVARLTGGAKNGHPSPKPEKLVDRLIRGYSNEEDIVLDPFMGSGTTAIMAKHNKRYFIGFEKEHKYIELANQRLESTYNEKGDIEIIQKEN</sequence>
<protein>
    <recommendedName>
        <fullName evidence="5">Methyltransferase</fullName>
        <ecNumber evidence="5">2.1.1.-</ecNumber>
    </recommendedName>
</protein>
<evidence type="ECO:0000256" key="5">
    <source>
        <dbReference type="RuleBase" id="RU362026"/>
    </source>
</evidence>
<dbReference type="InterPro" id="IPR001091">
    <property type="entry name" value="RM_Methyltransferase"/>
</dbReference>
<gene>
    <name evidence="7" type="ORF">JRJ22_19510</name>
</gene>
<dbReference type="EMBL" id="CP070969">
    <property type="protein sequence ID" value="QSF43453.1"/>
    <property type="molecule type" value="Genomic_DNA"/>
</dbReference>
<proteinExistence type="inferred from homology"/>
<dbReference type="Proteomes" id="UP000663452">
    <property type="component" value="Chromosome"/>
</dbReference>
<comment type="similarity">
    <text evidence="1 5">Belongs to the N(4)/N(6)-methyltransferase family.</text>
</comment>
<name>A0ABX7L9P5_9BACL</name>
<organism evidence="7 8">
    <name type="scientific">Paenibacillus tianjinensis</name>
    <dbReference type="NCBI Taxonomy" id="2810347"/>
    <lineage>
        <taxon>Bacteria</taxon>
        <taxon>Bacillati</taxon>
        <taxon>Bacillota</taxon>
        <taxon>Bacilli</taxon>
        <taxon>Bacillales</taxon>
        <taxon>Paenibacillaceae</taxon>
        <taxon>Paenibacillus</taxon>
    </lineage>
</organism>
<evidence type="ECO:0000256" key="1">
    <source>
        <dbReference type="ARBA" id="ARBA00006594"/>
    </source>
</evidence>
<keyword evidence="8" id="KW-1185">Reference proteome</keyword>
<dbReference type="InterPro" id="IPR029063">
    <property type="entry name" value="SAM-dependent_MTases_sf"/>
</dbReference>
<dbReference type="PROSITE" id="PS00092">
    <property type="entry name" value="N6_MTASE"/>
    <property type="match status" value="1"/>
</dbReference>
<dbReference type="Pfam" id="PF01555">
    <property type="entry name" value="N6_N4_Mtase"/>
    <property type="match status" value="1"/>
</dbReference>
<dbReference type="PRINTS" id="PR00508">
    <property type="entry name" value="S21N4MTFRASE"/>
</dbReference>
<feature type="domain" description="DNA methylase N-4/N-6" evidence="6">
    <location>
        <begin position="31"/>
        <end position="247"/>
    </location>
</feature>